<dbReference type="AlphaFoldDB" id="A0A7Z0SNE5"/>
<accession>A0A7Z0SNE5</accession>
<dbReference type="EMBL" id="JACCGK010000020">
    <property type="protein sequence ID" value="NYT74707.1"/>
    <property type="molecule type" value="Genomic_DNA"/>
</dbReference>
<name>A0A7Z0SNE5_9GAMM</name>
<organism evidence="1 2">
    <name type="scientific">Vreelandella sedimenti</name>
    <dbReference type="NCBI Taxonomy" id="2729618"/>
    <lineage>
        <taxon>Bacteria</taxon>
        <taxon>Pseudomonadati</taxon>
        <taxon>Pseudomonadota</taxon>
        <taxon>Gammaproteobacteria</taxon>
        <taxon>Oceanospirillales</taxon>
        <taxon>Halomonadaceae</taxon>
        <taxon>Vreelandella</taxon>
    </lineage>
</organism>
<evidence type="ECO:0000313" key="2">
    <source>
        <dbReference type="Proteomes" id="UP000520876"/>
    </source>
</evidence>
<dbReference type="RefSeq" id="WP_180095264.1">
    <property type="nucleotide sequence ID" value="NZ_JACCGK010000020.1"/>
</dbReference>
<sequence>MECFPIQKIEFTKAKLQGVAGNASIEISVVHFELSLDGYSETVDTFIRLDSVRIPVNPADLKGKQFTFPINPVFGYIEGSIYFFAAHNPVDVIKIVFGEIQIDSLPITLETNWILEYERTGFKNLRKTVVTSVEL</sequence>
<proteinExistence type="predicted"/>
<comment type="caution">
    <text evidence="1">The sequence shown here is derived from an EMBL/GenBank/DDBJ whole genome shotgun (WGS) entry which is preliminary data.</text>
</comment>
<gene>
    <name evidence="1" type="ORF">HZU72_20145</name>
</gene>
<protein>
    <submittedName>
        <fullName evidence="1">Uncharacterized protein</fullName>
    </submittedName>
</protein>
<keyword evidence="2" id="KW-1185">Reference proteome</keyword>
<reference evidence="1 2" key="1">
    <citation type="submission" date="2020-07" db="EMBL/GenBank/DDBJ databases">
        <title>Halomonas sp. QX-2 draft genome sequence.</title>
        <authorList>
            <person name="Qiu X."/>
        </authorList>
    </citation>
    <scope>NUCLEOTIDE SEQUENCE [LARGE SCALE GENOMIC DNA]</scope>
    <source>
        <strain evidence="1 2">QX-2</strain>
    </source>
</reference>
<dbReference type="Proteomes" id="UP000520876">
    <property type="component" value="Unassembled WGS sequence"/>
</dbReference>
<evidence type="ECO:0000313" key="1">
    <source>
        <dbReference type="EMBL" id="NYT74707.1"/>
    </source>
</evidence>